<dbReference type="Proteomes" id="UP000836788">
    <property type="component" value="Chromosome 1"/>
</dbReference>
<name>A0A8J9SM68_PHATR</name>
<organism evidence="2">
    <name type="scientific">Phaeodactylum tricornutum</name>
    <name type="common">Diatom</name>
    <dbReference type="NCBI Taxonomy" id="2850"/>
    <lineage>
        <taxon>Eukaryota</taxon>
        <taxon>Sar</taxon>
        <taxon>Stramenopiles</taxon>
        <taxon>Ochrophyta</taxon>
        <taxon>Bacillariophyta</taxon>
        <taxon>Bacillariophyceae</taxon>
        <taxon>Bacillariophycidae</taxon>
        <taxon>Naviculales</taxon>
        <taxon>Phaeodactylaceae</taxon>
        <taxon>Phaeodactylum</taxon>
    </lineage>
</organism>
<reference evidence="2" key="1">
    <citation type="submission" date="2022-02" db="EMBL/GenBank/DDBJ databases">
        <authorList>
            <person name="Giguere J D."/>
        </authorList>
    </citation>
    <scope>NUCLEOTIDE SEQUENCE</scope>
    <source>
        <strain evidence="2">CCAP 1055/1</strain>
    </source>
</reference>
<sequence>MIKVQGRITLFLLVLVRASSFASWLRCYIDLDDSEIIMNYQVLLPEDAPHLVHIEVSADGETWTDSFSFPAEAKTSIRARLRVPEELIRRDVQYVIESTNGGTFHDPAMCDGVRSHASAHDESVGLVIDGSVSERIELWAAWASGHEAVSLTPRLLLRRDDLIATEAIEL</sequence>
<gene>
    <name evidence="2" type="ORF">PTTT1_LOCUS1681</name>
</gene>
<accession>A0A8J9SM68</accession>
<feature type="chain" id="PRO_5035468834" evidence="1">
    <location>
        <begin position="19"/>
        <end position="170"/>
    </location>
</feature>
<dbReference type="AlphaFoldDB" id="A0A8J9SM68"/>
<dbReference type="EMBL" id="OU594942">
    <property type="protein sequence ID" value="CAG9276747.1"/>
    <property type="molecule type" value="Genomic_DNA"/>
</dbReference>
<protein>
    <submittedName>
        <fullName evidence="2">Uncharacterized protein</fullName>
    </submittedName>
</protein>
<evidence type="ECO:0000313" key="2">
    <source>
        <dbReference type="EMBL" id="CAG9276747.1"/>
    </source>
</evidence>
<proteinExistence type="predicted"/>
<evidence type="ECO:0000256" key="1">
    <source>
        <dbReference type="SAM" id="SignalP"/>
    </source>
</evidence>
<feature type="signal peptide" evidence="1">
    <location>
        <begin position="1"/>
        <end position="18"/>
    </location>
</feature>
<keyword evidence="1" id="KW-0732">Signal</keyword>